<gene>
    <name evidence="5" type="ORF">HELGO_WM10239</name>
</gene>
<dbReference type="EMBL" id="CACVAU010000003">
    <property type="protein sequence ID" value="CAA6801214.1"/>
    <property type="molecule type" value="Genomic_DNA"/>
</dbReference>
<name>A0A6S6S870_9BACT</name>
<evidence type="ECO:0000256" key="2">
    <source>
        <dbReference type="ARBA" id="ARBA00022692"/>
    </source>
</evidence>
<evidence type="ECO:0000313" key="5">
    <source>
        <dbReference type="EMBL" id="CAA6801214.1"/>
    </source>
</evidence>
<reference evidence="5" key="1">
    <citation type="submission" date="2020-01" db="EMBL/GenBank/DDBJ databases">
        <authorList>
            <person name="Meier V. D."/>
            <person name="Meier V D."/>
        </authorList>
    </citation>
    <scope>NUCLEOTIDE SEQUENCE</scope>
    <source>
        <strain evidence="5">HLG_WM_MAG_05</strain>
    </source>
</reference>
<keyword evidence="2" id="KW-0812">Transmembrane</keyword>
<accession>A0A6S6S870</accession>
<keyword evidence="4" id="KW-0472">Membrane</keyword>
<dbReference type="Pfam" id="PF05128">
    <property type="entry name" value="DUF697"/>
    <property type="match status" value="1"/>
</dbReference>
<evidence type="ECO:0000256" key="1">
    <source>
        <dbReference type="ARBA" id="ARBA00004141"/>
    </source>
</evidence>
<keyword evidence="3" id="KW-1133">Transmembrane helix</keyword>
<dbReference type="InterPro" id="IPR021147">
    <property type="entry name" value="DUF697"/>
</dbReference>
<dbReference type="AlphaFoldDB" id="A0A6S6S870"/>
<comment type="subcellular location">
    <subcellularLocation>
        <location evidence="1">Membrane</location>
        <topology evidence="1">Multi-pass membrane protein</topology>
    </subcellularLocation>
</comment>
<organism evidence="5">
    <name type="scientific">uncultured Sulfurovum sp</name>
    <dbReference type="NCBI Taxonomy" id="269237"/>
    <lineage>
        <taxon>Bacteria</taxon>
        <taxon>Pseudomonadati</taxon>
        <taxon>Campylobacterota</taxon>
        <taxon>Epsilonproteobacteria</taxon>
        <taxon>Campylobacterales</taxon>
        <taxon>Sulfurovaceae</taxon>
        <taxon>Sulfurovum</taxon>
        <taxon>environmental samples</taxon>
    </lineage>
</organism>
<evidence type="ECO:0008006" key="6">
    <source>
        <dbReference type="Google" id="ProtNLM"/>
    </source>
</evidence>
<sequence length="185" mass="19728">MKKKAEDTVEVNNEETPVIETEEVTETKINNNKSLEASVIIKNHMMASMGFGVIPIPLIDLVGLTGTQLNMLRKLSDLYGHEFSEEFAKKAIASLLGGGLALPVAMGLSSLVKIIPVVGQAAGTVSLVTTGAASTYAIGHVFVKHFESGGDFLSFSSKKAKEDFNEELNKGKKEAVDLETTKATA</sequence>
<dbReference type="GO" id="GO:0016020">
    <property type="term" value="C:membrane"/>
    <property type="evidence" value="ECO:0007669"/>
    <property type="project" value="UniProtKB-SubCell"/>
</dbReference>
<evidence type="ECO:0000256" key="4">
    <source>
        <dbReference type="ARBA" id="ARBA00023136"/>
    </source>
</evidence>
<protein>
    <recommendedName>
        <fullName evidence="6">GTPase domain-containing protein</fullName>
    </recommendedName>
</protein>
<proteinExistence type="predicted"/>
<evidence type="ECO:0000256" key="3">
    <source>
        <dbReference type="ARBA" id="ARBA00022989"/>
    </source>
</evidence>